<dbReference type="UniPathway" id="UPA00344"/>
<gene>
    <name evidence="8" type="primary">moeA</name>
    <name evidence="8" type="ordered locus">RC1_0786</name>
</gene>
<evidence type="ECO:0000259" key="7">
    <source>
        <dbReference type="SMART" id="SM00852"/>
    </source>
</evidence>
<organism evidence="8 9">
    <name type="scientific">Rhodospirillum centenum (strain ATCC 51521 / SW)</name>
    <dbReference type="NCBI Taxonomy" id="414684"/>
    <lineage>
        <taxon>Bacteria</taxon>
        <taxon>Pseudomonadati</taxon>
        <taxon>Pseudomonadota</taxon>
        <taxon>Alphaproteobacteria</taxon>
        <taxon>Rhodospirillales</taxon>
        <taxon>Rhodospirillaceae</taxon>
        <taxon>Rhodospirillum</taxon>
    </lineage>
</organism>
<accession>B6IRY1</accession>
<evidence type="ECO:0000256" key="4">
    <source>
        <dbReference type="ARBA" id="ARBA00023150"/>
    </source>
</evidence>
<evidence type="ECO:0000256" key="1">
    <source>
        <dbReference type="ARBA" id="ARBA00002901"/>
    </source>
</evidence>
<sequence length="420" mass="43514">MAPLPDDRSASAGPLLPVAGAEELLRDRFTPVAPIERVPLPAALDRVLAEEVVAALDVPPQDSAAVDGYAVRHADLEAGAETTLPLVARIAAGHPAAAAGEKVAVRIFTGARLPAGFDTVVMQEDARAEGDSVVLPAGIEPGANRRRAGEDVGKGTAILRPGRRLRPQDIGLAASVGATRLAVRSPLRVAVLSTGDEIVDPASLAGRPPPPAAVFDSNRYTVTALLRRLGCDVTDLGIVPDSAPAMREALTAAARRHDLVVSSGGVSEGEEDHLCGALQAAGRLDFRGLAIKPGRPVALGRIGETPVVGLPGSPVAAMIAFLKLVRPLVHRLQGCDAADPPPFPVRAAFAYAKKPDRRDYLRVTLVRAADGMLEARRLSRDGSAVLSAMVEADGLIELGEAVTAVAEGDLVPCLPLGSLF</sequence>
<keyword evidence="6" id="KW-0460">Magnesium</keyword>
<dbReference type="eggNOG" id="COG0303">
    <property type="taxonomic scope" value="Bacteria"/>
</dbReference>
<dbReference type="RefSeq" id="WP_012566007.1">
    <property type="nucleotide sequence ID" value="NC_011420.2"/>
</dbReference>
<comment type="similarity">
    <text evidence="3 6">Belongs to the MoeA family.</text>
</comment>
<dbReference type="InterPro" id="IPR036688">
    <property type="entry name" value="MoeA_C_domain_IV_sf"/>
</dbReference>
<dbReference type="PANTHER" id="PTHR10192">
    <property type="entry name" value="MOLYBDOPTERIN BIOSYNTHESIS PROTEIN"/>
    <property type="match status" value="1"/>
</dbReference>
<evidence type="ECO:0000256" key="2">
    <source>
        <dbReference type="ARBA" id="ARBA00005046"/>
    </source>
</evidence>
<comment type="function">
    <text evidence="1 6">Catalyzes the insertion of molybdate into adenylated molybdopterin with the concomitant release of AMP.</text>
</comment>
<dbReference type="InterPro" id="IPR005111">
    <property type="entry name" value="MoeA_C_domain_IV"/>
</dbReference>
<dbReference type="InterPro" id="IPR036135">
    <property type="entry name" value="MoeA_linker/N_sf"/>
</dbReference>
<keyword evidence="6" id="KW-0500">Molybdenum</keyword>
<proteinExistence type="inferred from homology"/>
<evidence type="ECO:0000313" key="8">
    <source>
        <dbReference type="EMBL" id="ACI98217.1"/>
    </source>
</evidence>
<keyword evidence="4 6" id="KW-0501">Molybdenum cofactor biosynthesis</keyword>
<dbReference type="Gene3D" id="3.40.980.10">
    <property type="entry name" value="MoaB/Mog-like domain"/>
    <property type="match status" value="1"/>
</dbReference>
<dbReference type="Gene3D" id="2.170.190.11">
    <property type="entry name" value="Molybdopterin biosynthesis moea protein, domain 3"/>
    <property type="match status" value="1"/>
</dbReference>
<reference evidence="8 9" key="1">
    <citation type="journal article" date="2010" name="BMC Genomics">
        <title>Metabolic flexibility revealed in the genome of the cyst-forming alpha-1 proteobacterium Rhodospirillum centenum.</title>
        <authorList>
            <person name="Lu Y.K."/>
            <person name="Marden J."/>
            <person name="Han M."/>
            <person name="Swingley W.D."/>
            <person name="Mastrian S.D."/>
            <person name="Chowdhury S.R."/>
            <person name="Hao J."/>
            <person name="Helmy T."/>
            <person name="Kim S."/>
            <person name="Kurdoglu A.A."/>
            <person name="Matthies H.J."/>
            <person name="Rollo D."/>
            <person name="Stothard P."/>
            <person name="Blankenship R.E."/>
            <person name="Bauer C.E."/>
            <person name="Touchman J.W."/>
        </authorList>
    </citation>
    <scope>NUCLEOTIDE SEQUENCE [LARGE SCALE GENOMIC DNA]</scope>
    <source>
        <strain evidence="9">ATCC 51521 / SW</strain>
    </source>
</reference>
<dbReference type="GO" id="GO:0046872">
    <property type="term" value="F:metal ion binding"/>
    <property type="evidence" value="ECO:0007669"/>
    <property type="project" value="UniProtKB-UniRule"/>
</dbReference>
<dbReference type="InterPro" id="IPR038987">
    <property type="entry name" value="MoeA-like"/>
</dbReference>
<dbReference type="KEGG" id="rce:RC1_0786"/>
<dbReference type="EC" id="2.10.1.1" evidence="6"/>
<comment type="cofactor">
    <cofactor evidence="6">
        <name>Mg(2+)</name>
        <dbReference type="ChEBI" id="CHEBI:18420"/>
    </cofactor>
</comment>
<dbReference type="SUPFAM" id="SSF63867">
    <property type="entry name" value="MoeA C-terminal domain-like"/>
    <property type="match status" value="1"/>
</dbReference>
<dbReference type="Pfam" id="PF03453">
    <property type="entry name" value="MoeA_N"/>
    <property type="match status" value="1"/>
</dbReference>
<comment type="pathway">
    <text evidence="2 6">Cofactor biosynthesis; molybdopterin biosynthesis.</text>
</comment>
<evidence type="ECO:0000313" key="9">
    <source>
        <dbReference type="Proteomes" id="UP000001591"/>
    </source>
</evidence>
<evidence type="ECO:0000256" key="5">
    <source>
        <dbReference type="ARBA" id="ARBA00047317"/>
    </source>
</evidence>
<dbReference type="HOGENOM" id="CLU_010186_7_0_5"/>
<dbReference type="SMART" id="SM00852">
    <property type="entry name" value="MoCF_biosynth"/>
    <property type="match status" value="1"/>
</dbReference>
<dbReference type="InterPro" id="IPR008284">
    <property type="entry name" value="MoCF_biosynth_CS"/>
</dbReference>
<keyword evidence="6" id="KW-0479">Metal-binding</keyword>
<dbReference type="PROSITE" id="PS01079">
    <property type="entry name" value="MOCF_BIOSYNTHESIS_2"/>
    <property type="match status" value="1"/>
</dbReference>
<dbReference type="SUPFAM" id="SSF63882">
    <property type="entry name" value="MoeA N-terminal region -like"/>
    <property type="match status" value="1"/>
</dbReference>
<dbReference type="NCBIfam" id="TIGR00177">
    <property type="entry name" value="molyb_syn"/>
    <property type="match status" value="1"/>
</dbReference>
<dbReference type="PANTHER" id="PTHR10192:SF5">
    <property type="entry name" value="GEPHYRIN"/>
    <property type="match status" value="1"/>
</dbReference>
<evidence type="ECO:0000256" key="3">
    <source>
        <dbReference type="ARBA" id="ARBA00010763"/>
    </source>
</evidence>
<evidence type="ECO:0000256" key="6">
    <source>
        <dbReference type="RuleBase" id="RU365090"/>
    </source>
</evidence>
<dbReference type="Gene3D" id="2.40.340.10">
    <property type="entry name" value="MoeA, C-terminal, domain IV"/>
    <property type="match status" value="1"/>
</dbReference>
<dbReference type="GO" id="GO:0061599">
    <property type="term" value="F:molybdopterin molybdotransferase activity"/>
    <property type="evidence" value="ECO:0007669"/>
    <property type="project" value="UniProtKB-UniRule"/>
</dbReference>
<dbReference type="Pfam" id="PF03454">
    <property type="entry name" value="MoeA_C"/>
    <property type="match status" value="1"/>
</dbReference>
<dbReference type="AlphaFoldDB" id="B6IRY1"/>
<dbReference type="CDD" id="cd00887">
    <property type="entry name" value="MoeA"/>
    <property type="match status" value="1"/>
</dbReference>
<dbReference type="EMBL" id="CP000613">
    <property type="protein sequence ID" value="ACI98217.1"/>
    <property type="molecule type" value="Genomic_DNA"/>
</dbReference>
<dbReference type="InterPro" id="IPR005110">
    <property type="entry name" value="MoeA_linker/N"/>
</dbReference>
<dbReference type="GO" id="GO:0005829">
    <property type="term" value="C:cytosol"/>
    <property type="evidence" value="ECO:0007669"/>
    <property type="project" value="TreeGrafter"/>
</dbReference>
<dbReference type="STRING" id="414684.RC1_0786"/>
<keyword evidence="9" id="KW-1185">Reference proteome</keyword>
<feature type="domain" description="MoaB/Mog" evidence="7">
    <location>
        <begin position="190"/>
        <end position="331"/>
    </location>
</feature>
<comment type="catalytic activity">
    <reaction evidence="5">
        <text>adenylyl-molybdopterin + molybdate = Mo-molybdopterin + AMP + H(+)</text>
        <dbReference type="Rhea" id="RHEA:35047"/>
        <dbReference type="ChEBI" id="CHEBI:15378"/>
        <dbReference type="ChEBI" id="CHEBI:36264"/>
        <dbReference type="ChEBI" id="CHEBI:62727"/>
        <dbReference type="ChEBI" id="CHEBI:71302"/>
        <dbReference type="ChEBI" id="CHEBI:456215"/>
        <dbReference type="EC" id="2.10.1.1"/>
    </reaction>
</comment>
<dbReference type="Pfam" id="PF00994">
    <property type="entry name" value="MoCF_biosynth"/>
    <property type="match status" value="1"/>
</dbReference>
<dbReference type="InterPro" id="IPR001453">
    <property type="entry name" value="MoaB/Mog_dom"/>
</dbReference>
<name>B6IRY1_RHOCS</name>
<dbReference type="GO" id="GO:0006777">
    <property type="term" value="P:Mo-molybdopterin cofactor biosynthetic process"/>
    <property type="evidence" value="ECO:0007669"/>
    <property type="project" value="UniProtKB-UniRule"/>
</dbReference>
<protein>
    <recommendedName>
        <fullName evidence="6">Molybdopterin molybdenumtransferase</fullName>
        <ecNumber evidence="6">2.10.1.1</ecNumber>
    </recommendedName>
</protein>
<dbReference type="Gene3D" id="3.90.105.10">
    <property type="entry name" value="Molybdopterin biosynthesis moea protein, domain 2"/>
    <property type="match status" value="1"/>
</dbReference>
<dbReference type="SUPFAM" id="SSF53218">
    <property type="entry name" value="Molybdenum cofactor biosynthesis proteins"/>
    <property type="match status" value="1"/>
</dbReference>
<dbReference type="InterPro" id="IPR036425">
    <property type="entry name" value="MoaB/Mog-like_dom_sf"/>
</dbReference>
<dbReference type="Proteomes" id="UP000001591">
    <property type="component" value="Chromosome"/>
</dbReference>
<keyword evidence="6" id="KW-0808">Transferase</keyword>
<dbReference type="NCBIfam" id="NF045515">
    <property type="entry name" value="Glp_gephyrin"/>
    <property type="match status" value="1"/>
</dbReference>
<dbReference type="OrthoDB" id="9804758at2"/>